<dbReference type="Proteomes" id="UP000830115">
    <property type="component" value="Chromosome"/>
</dbReference>
<dbReference type="InterPro" id="IPR019951">
    <property type="entry name" value="F420_OxRdatse_Rv3520c_pred"/>
</dbReference>
<evidence type="ECO:0000313" key="4">
    <source>
        <dbReference type="Proteomes" id="UP000830115"/>
    </source>
</evidence>
<dbReference type="InterPro" id="IPR050564">
    <property type="entry name" value="F420-G6PD/mer"/>
</dbReference>
<dbReference type="InterPro" id="IPR011251">
    <property type="entry name" value="Luciferase-like_dom"/>
</dbReference>
<dbReference type="EMBL" id="CP086322">
    <property type="protein sequence ID" value="UQA96362.1"/>
    <property type="molecule type" value="Genomic_DNA"/>
</dbReference>
<name>A0ABY4MGG7_9ACTN</name>
<dbReference type="Pfam" id="PF00296">
    <property type="entry name" value="Bac_luciferase"/>
    <property type="match status" value="1"/>
</dbReference>
<keyword evidence="4" id="KW-1185">Reference proteome</keyword>
<dbReference type="RefSeq" id="WP_248867261.1">
    <property type="nucleotide sequence ID" value="NZ_CP086322.1"/>
</dbReference>
<keyword evidence="1" id="KW-0560">Oxidoreductase</keyword>
<dbReference type="Gene3D" id="3.20.20.30">
    <property type="entry name" value="Luciferase-like domain"/>
    <property type="match status" value="1"/>
</dbReference>
<sequence>MRLGINLGYWGAGMDSDNLAVAQEADRLGYAVCWAAEAYGSDAPSVLSWVAAQTERIDIGSAIFQIPARTPAMTAMTAATLDSLSGGRFRLGLGVSGPQVSEGWYGVKFDKPLARTREYVDIVRKAMSRERLSYEGEHWTLPLPGGPGKPLKLTVHPQRAHIPLYIAAIGPKNLEQTGEIADGALLIFPSADHLEETAIAPLRAGREKAGKTMDGFDVCPTLPIAVSPQGADQDVSALADMFRPYTALYVGGMGSRKQNFYNRLAQRMGYEKEAAEIQDKYLSGDKDGAAAAVPERLIDQTTLLGSVERIAERMRAYAEAGVTTLTLAPAGFTLDERIASLRAGTEALERAGLG</sequence>
<dbReference type="NCBIfam" id="TIGR03559">
    <property type="entry name" value="F420_Rv3520c"/>
    <property type="match status" value="1"/>
</dbReference>
<evidence type="ECO:0000259" key="2">
    <source>
        <dbReference type="Pfam" id="PF00296"/>
    </source>
</evidence>
<reference evidence="3" key="1">
    <citation type="submission" date="2021-10" db="EMBL/GenBank/DDBJ databases">
        <title>Streptomyces nigrumlapis sp.nov.,an antimicrobial producing actinobacterium isolated from Black Gobi rocks.</title>
        <authorList>
            <person name="Wen Y."/>
            <person name="Zhang W."/>
            <person name="Liu X.G."/>
        </authorList>
    </citation>
    <scope>NUCLEOTIDE SEQUENCE</scope>
    <source>
        <strain evidence="3">ST13-2-2</strain>
    </source>
</reference>
<protein>
    <submittedName>
        <fullName evidence="3">LLM class F420-dependent oxidoreductase</fullName>
    </submittedName>
</protein>
<evidence type="ECO:0000256" key="1">
    <source>
        <dbReference type="ARBA" id="ARBA00023002"/>
    </source>
</evidence>
<evidence type="ECO:0000313" key="3">
    <source>
        <dbReference type="EMBL" id="UQA96362.1"/>
    </source>
</evidence>
<dbReference type="PANTHER" id="PTHR43244:SF1">
    <property type="entry name" value="5,10-METHYLENETETRAHYDROMETHANOPTERIN REDUCTASE"/>
    <property type="match status" value="1"/>
</dbReference>
<proteinExistence type="predicted"/>
<accession>A0ABY4MGG7</accession>
<dbReference type="SUPFAM" id="SSF51679">
    <property type="entry name" value="Bacterial luciferase-like"/>
    <property type="match status" value="1"/>
</dbReference>
<organism evidence="3 4">
    <name type="scientific">Streptomyces halobius</name>
    <dbReference type="NCBI Taxonomy" id="2879846"/>
    <lineage>
        <taxon>Bacteria</taxon>
        <taxon>Bacillati</taxon>
        <taxon>Actinomycetota</taxon>
        <taxon>Actinomycetes</taxon>
        <taxon>Kitasatosporales</taxon>
        <taxon>Streptomycetaceae</taxon>
        <taxon>Streptomyces</taxon>
    </lineage>
</organism>
<dbReference type="CDD" id="cd01097">
    <property type="entry name" value="Tetrahydromethanopterin_reductase"/>
    <property type="match status" value="1"/>
</dbReference>
<dbReference type="InterPro" id="IPR036661">
    <property type="entry name" value="Luciferase-like_sf"/>
</dbReference>
<dbReference type="PANTHER" id="PTHR43244">
    <property type="match status" value="1"/>
</dbReference>
<gene>
    <name evidence="3" type="ORF">K9S39_34815</name>
</gene>
<feature type="domain" description="Luciferase-like" evidence="2">
    <location>
        <begin position="17"/>
        <end position="323"/>
    </location>
</feature>